<keyword evidence="3" id="KW-1185">Reference proteome</keyword>
<reference evidence="2 3" key="1">
    <citation type="submission" date="2019-11" db="EMBL/GenBank/DDBJ databases">
        <title>Type strains purchased from KCTC, JCM and DSMZ.</title>
        <authorList>
            <person name="Lu H."/>
        </authorList>
    </citation>
    <scope>NUCLEOTIDE SEQUENCE [LARGE SCALE GENOMIC DNA]</scope>
    <source>
        <strain evidence="2 3">KCTC 22382</strain>
    </source>
</reference>
<evidence type="ECO:0000313" key="2">
    <source>
        <dbReference type="EMBL" id="MTV40914.1"/>
    </source>
</evidence>
<organism evidence="2 3">
    <name type="scientific">Duganella radicis</name>
    <dbReference type="NCBI Taxonomy" id="551988"/>
    <lineage>
        <taxon>Bacteria</taxon>
        <taxon>Pseudomonadati</taxon>
        <taxon>Pseudomonadota</taxon>
        <taxon>Betaproteobacteria</taxon>
        <taxon>Burkholderiales</taxon>
        <taxon>Oxalobacteraceae</taxon>
        <taxon>Telluria group</taxon>
        <taxon>Duganella</taxon>
    </lineage>
</organism>
<dbReference type="RefSeq" id="WP_155467003.1">
    <property type="nucleotide sequence ID" value="NZ_WNKY01000043.1"/>
</dbReference>
<dbReference type="AlphaFoldDB" id="A0A6L6PPT4"/>
<dbReference type="EMBL" id="WNKY01000043">
    <property type="protein sequence ID" value="MTV40914.1"/>
    <property type="molecule type" value="Genomic_DNA"/>
</dbReference>
<evidence type="ECO:0000313" key="3">
    <source>
        <dbReference type="Proteomes" id="UP000475582"/>
    </source>
</evidence>
<dbReference type="Pfam" id="PF12276">
    <property type="entry name" value="DUF3617"/>
    <property type="match status" value="1"/>
</dbReference>
<feature type="signal peptide" evidence="1">
    <location>
        <begin position="1"/>
        <end position="18"/>
    </location>
</feature>
<evidence type="ECO:0000256" key="1">
    <source>
        <dbReference type="SAM" id="SignalP"/>
    </source>
</evidence>
<dbReference type="Proteomes" id="UP000475582">
    <property type="component" value="Unassembled WGS sequence"/>
</dbReference>
<comment type="caution">
    <text evidence="2">The sequence shown here is derived from an EMBL/GenBank/DDBJ whole genome shotgun (WGS) entry which is preliminary data.</text>
</comment>
<keyword evidence="1" id="KW-0732">Signal</keyword>
<accession>A0A6L6PPT4</accession>
<name>A0A6L6PPT4_9BURK</name>
<sequence>MKRFMLILAILALGQAAAQTIKPGLWEMNSKVKTGNAQTDQAMSAALAQLSAMPPEQRANIEAMMAQNGVSMPKAGSDGAITISACVTPEMAARKELPLNQQGKCTSRQEPVTGGLNVSFTCTDPASSGNGQIRFNGDTAYTMTMNVTNNSGTGPRNATVESTGRWLSATCPVKPK</sequence>
<feature type="chain" id="PRO_5026903293" evidence="1">
    <location>
        <begin position="19"/>
        <end position="176"/>
    </location>
</feature>
<proteinExistence type="predicted"/>
<gene>
    <name evidence="2" type="ORF">GM676_25450</name>
</gene>
<protein>
    <submittedName>
        <fullName evidence="2">DUF3617 family protein</fullName>
    </submittedName>
</protein>
<dbReference type="InterPro" id="IPR022061">
    <property type="entry name" value="DUF3617"/>
</dbReference>
<dbReference type="OrthoDB" id="8536404at2"/>